<accession>A0ABQ9JBH3</accession>
<gene>
    <name evidence="1" type="ORF">NQ317_017006</name>
</gene>
<comment type="caution">
    <text evidence="1">The sequence shown here is derived from an EMBL/GenBank/DDBJ whole genome shotgun (WGS) entry which is preliminary data.</text>
</comment>
<organism evidence="1 2">
    <name type="scientific">Molorchus minor</name>
    <dbReference type="NCBI Taxonomy" id="1323400"/>
    <lineage>
        <taxon>Eukaryota</taxon>
        <taxon>Metazoa</taxon>
        <taxon>Ecdysozoa</taxon>
        <taxon>Arthropoda</taxon>
        <taxon>Hexapoda</taxon>
        <taxon>Insecta</taxon>
        <taxon>Pterygota</taxon>
        <taxon>Neoptera</taxon>
        <taxon>Endopterygota</taxon>
        <taxon>Coleoptera</taxon>
        <taxon>Polyphaga</taxon>
        <taxon>Cucujiformia</taxon>
        <taxon>Chrysomeloidea</taxon>
        <taxon>Cerambycidae</taxon>
        <taxon>Lamiinae</taxon>
        <taxon>Monochamini</taxon>
        <taxon>Molorchus</taxon>
    </lineage>
</organism>
<dbReference type="Proteomes" id="UP001162164">
    <property type="component" value="Unassembled WGS sequence"/>
</dbReference>
<dbReference type="EMBL" id="JAPWTJ010000813">
    <property type="protein sequence ID" value="KAJ8975499.1"/>
    <property type="molecule type" value="Genomic_DNA"/>
</dbReference>
<reference evidence="1" key="1">
    <citation type="journal article" date="2023" name="Insect Mol. Biol.">
        <title>Genome sequencing provides insights into the evolution of gene families encoding plant cell wall-degrading enzymes in longhorned beetles.</title>
        <authorList>
            <person name="Shin N.R."/>
            <person name="Okamura Y."/>
            <person name="Kirsch R."/>
            <person name="Pauchet Y."/>
        </authorList>
    </citation>
    <scope>NUCLEOTIDE SEQUENCE</scope>
    <source>
        <strain evidence="1">MMC_N1</strain>
    </source>
</reference>
<keyword evidence="2" id="KW-1185">Reference proteome</keyword>
<name>A0ABQ9JBH3_9CUCU</name>
<sequence length="102" mass="12222">MPHPRCDVNNTFLDLTIIFCTYSSDVIERVEHSVRQFEDITESITHWLLYPLEFLIDWSRNSRPHTYPAAALRVCVCFKERCENGYRGRPKYRTDDRRTRPV</sequence>
<evidence type="ECO:0000313" key="2">
    <source>
        <dbReference type="Proteomes" id="UP001162164"/>
    </source>
</evidence>
<protein>
    <submittedName>
        <fullName evidence="1">Uncharacterized protein</fullName>
    </submittedName>
</protein>
<evidence type="ECO:0000313" key="1">
    <source>
        <dbReference type="EMBL" id="KAJ8975499.1"/>
    </source>
</evidence>
<proteinExistence type="predicted"/>